<protein>
    <submittedName>
        <fullName evidence="6">TIGR03862 family flavoprotein</fullName>
    </submittedName>
</protein>
<dbReference type="SUPFAM" id="SSF51905">
    <property type="entry name" value="FAD/NAD(P)-binding domain"/>
    <property type="match status" value="1"/>
</dbReference>
<dbReference type="RefSeq" id="WP_186943701.1">
    <property type="nucleotide sequence ID" value="NZ_JACOGA010000022.1"/>
</dbReference>
<sequence>MNSRSHQIVAVIGAGPAGLMAAEQIANAGYQVHVYDAMPSAGRKFLLAGKSGMNLTHAEEFEKFIRRYRERSQDLQDYLQRFDAEEIRSWAKKLGIETFIGSSGRIFPVDMKAAPLLRAWLHHLREQGVQFHMRHKWIAYEKSTLIFTTPDGAINIQPDAVVFAMGGASWKRLGSDGMWAAILEQNGIAISPFQASNCGFMREWSAHFSERFAGTPLTNVLATVKSLTGGNLSRQGQFVITERGVEGSLIYALSAELRNQIRANTYAELVLDLLPGKSNARVLDELDSPRGSRSLSSHLRSKLGLHPVHCALLYELLTEAELKDNAVLAAKIKALPIRLDKTCPIDEAISSAGGVDFSELDKDLMLKAHPGWFCAGEMLDWEAPTGGYLLSACFATGAAAGRGVSEWLASH</sequence>
<dbReference type="InterPro" id="IPR036188">
    <property type="entry name" value="FAD/NAD-bd_sf"/>
</dbReference>
<evidence type="ECO:0000259" key="4">
    <source>
        <dbReference type="Pfam" id="PF03486"/>
    </source>
</evidence>
<dbReference type="PANTHER" id="PTHR42887:SF1">
    <property type="entry name" value="BLR3961 PROTEIN"/>
    <property type="match status" value="1"/>
</dbReference>
<dbReference type="Gene3D" id="3.50.50.60">
    <property type="entry name" value="FAD/NAD(P)-binding domain"/>
    <property type="match status" value="1"/>
</dbReference>
<dbReference type="NCBIfam" id="TIGR03862">
    <property type="entry name" value="flavo_PP4765"/>
    <property type="match status" value="1"/>
</dbReference>
<keyword evidence="2" id="KW-0285">Flavoprotein</keyword>
<dbReference type="Proteomes" id="UP000624279">
    <property type="component" value="Unassembled WGS sequence"/>
</dbReference>
<evidence type="ECO:0000256" key="3">
    <source>
        <dbReference type="ARBA" id="ARBA00022827"/>
    </source>
</evidence>
<proteinExistence type="predicted"/>
<dbReference type="PANTHER" id="PTHR42887">
    <property type="entry name" value="OS12G0638800 PROTEIN"/>
    <property type="match status" value="1"/>
</dbReference>
<dbReference type="InterPro" id="IPR022460">
    <property type="entry name" value="Flavoprotein_PP4765"/>
</dbReference>
<organism evidence="6 7">
    <name type="scientific">Undibacterium flavidum</name>
    <dbReference type="NCBI Taxonomy" id="2762297"/>
    <lineage>
        <taxon>Bacteria</taxon>
        <taxon>Pseudomonadati</taxon>
        <taxon>Pseudomonadota</taxon>
        <taxon>Betaproteobacteria</taxon>
        <taxon>Burkholderiales</taxon>
        <taxon>Oxalobacteraceae</taxon>
        <taxon>Undibacterium</taxon>
    </lineage>
</organism>
<feature type="domain" description="RsdA/BaiN/AoA(So)-like Rossmann fold-like" evidence="4">
    <location>
        <begin position="9"/>
        <end position="402"/>
    </location>
</feature>
<dbReference type="Pfam" id="PF22780">
    <property type="entry name" value="HI0933_like_1st"/>
    <property type="match status" value="1"/>
</dbReference>
<dbReference type="InterPro" id="IPR057661">
    <property type="entry name" value="RsdA/BaiN/AoA(So)_Rossmann"/>
</dbReference>
<evidence type="ECO:0000313" key="7">
    <source>
        <dbReference type="Proteomes" id="UP000624279"/>
    </source>
</evidence>
<dbReference type="EMBL" id="JACOGA010000022">
    <property type="protein sequence ID" value="MBC3875744.1"/>
    <property type="molecule type" value="Genomic_DNA"/>
</dbReference>
<evidence type="ECO:0000259" key="5">
    <source>
        <dbReference type="Pfam" id="PF22780"/>
    </source>
</evidence>
<dbReference type="Gene3D" id="2.40.30.10">
    <property type="entry name" value="Translation factors"/>
    <property type="match status" value="1"/>
</dbReference>
<evidence type="ECO:0000313" key="6">
    <source>
        <dbReference type="EMBL" id="MBC3875744.1"/>
    </source>
</evidence>
<accession>A0ABR6YGP2</accession>
<reference evidence="6 7" key="1">
    <citation type="submission" date="2020-08" db="EMBL/GenBank/DDBJ databases">
        <title>Novel species isolated from subtropical streams in China.</title>
        <authorList>
            <person name="Lu H."/>
        </authorList>
    </citation>
    <scope>NUCLEOTIDE SEQUENCE [LARGE SCALE GENOMIC DNA]</scope>
    <source>
        <strain evidence="6 7">LX15W</strain>
    </source>
</reference>
<keyword evidence="3" id="KW-0274">FAD</keyword>
<dbReference type="InterPro" id="IPR004792">
    <property type="entry name" value="BaiN-like"/>
</dbReference>
<dbReference type="SUPFAM" id="SSF160996">
    <property type="entry name" value="HI0933 insert domain-like"/>
    <property type="match status" value="1"/>
</dbReference>
<dbReference type="InterPro" id="IPR055178">
    <property type="entry name" value="RsdA/BaiN/AoA(So)-like_dom"/>
</dbReference>
<comment type="caution">
    <text evidence="6">The sequence shown here is derived from an EMBL/GenBank/DDBJ whole genome shotgun (WGS) entry which is preliminary data.</text>
</comment>
<dbReference type="PRINTS" id="PR00419">
    <property type="entry name" value="ADXRDTASE"/>
</dbReference>
<feature type="domain" description="RsdA/BaiN/AoA(So)-like insert" evidence="5">
    <location>
        <begin position="194"/>
        <end position="350"/>
    </location>
</feature>
<name>A0ABR6YGP2_9BURK</name>
<dbReference type="Gene3D" id="1.10.8.260">
    <property type="entry name" value="HI0933 insert domain-like"/>
    <property type="match status" value="1"/>
</dbReference>
<gene>
    <name evidence="6" type="ORF">H8K55_19300</name>
</gene>
<evidence type="ECO:0000256" key="1">
    <source>
        <dbReference type="ARBA" id="ARBA00001974"/>
    </source>
</evidence>
<comment type="cofactor">
    <cofactor evidence="1">
        <name>FAD</name>
        <dbReference type="ChEBI" id="CHEBI:57692"/>
    </cofactor>
</comment>
<dbReference type="NCBIfam" id="TIGR00275">
    <property type="entry name" value="aminoacetone oxidase family FAD-binding enzyme"/>
    <property type="match status" value="1"/>
</dbReference>
<evidence type="ECO:0000256" key="2">
    <source>
        <dbReference type="ARBA" id="ARBA00022630"/>
    </source>
</evidence>
<keyword evidence="7" id="KW-1185">Reference proteome</keyword>
<dbReference type="Pfam" id="PF03486">
    <property type="entry name" value="HI0933_like"/>
    <property type="match status" value="1"/>
</dbReference>
<dbReference type="InterPro" id="IPR023166">
    <property type="entry name" value="BaiN-like_dom_sf"/>
</dbReference>